<name>A0ACC2UY66_9TREE</name>
<proteinExistence type="predicted"/>
<organism evidence="1 2">
    <name type="scientific">Naganishia friedmannii</name>
    <dbReference type="NCBI Taxonomy" id="89922"/>
    <lineage>
        <taxon>Eukaryota</taxon>
        <taxon>Fungi</taxon>
        <taxon>Dikarya</taxon>
        <taxon>Basidiomycota</taxon>
        <taxon>Agaricomycotina</taxon>
        <taxon>Tremellomycetes</taxon>
        <taxon>Filobasidiales</taxon>
        <taxon>Filobasidiaceae</taxon>
        <taxon>Naganishia</taxon>
    </lineage>
</organism>
<reference evidence="1" key="1">
    <citation type="submission" date="2023-04" db="EMBL/GenBank/DDBJ databases">
        <title>Draft Genome sequencing of Naganishia species isolated from polar environments using Oxford Nanopore Technology.</title>
        <authorList>
            <person name="Leo P."/>
            <person name="Venkateswaran K."/>
        </authorList>
    </citation>
    <scope>NUCLEOTIDE SEQUENCE</scope>
    <source>
        <strain evidence="1">MNA-CCFEE 5423</strain>
    </source>
</reference>
<comment type="caution">
    <text evidence="1">The sequence shown here is derived from an EMBL/GenBank/DDBJ whole genome shotgun (WGS) entry which is preliminary data.</text>
</comment>
<dbReference type="Proteomes" id="UP001227268">
    <property type="component" value="Unassembled WGS sequence"/>
</dbReference>
<evidence type="ECO:0000313" key="1">
    <source>
        <dbReference type="EMBL" id="KAJ9091798.1"/>
    </source>
</evidence>
<sequence length="298" mass="33491">MVKNGKRKKNRGLKDLMLRVNNELSDLDLSDRRQSATLPSEILAIVAAHLTGQLAFGSTANLNLACKAVQHETLPILWETFFFSHDPLTSKGKAAIRKLPAGIKHTKYIFFATEIDYDAKTDERGDFEHLERMPNVVMTVASDSGELVMDSDETWIRLYRPVSSATAFRILETPFRQAVIVDHADYSMFHGAFATGGMQARECRAQAMKPAVRALVTIQNLVFESGSYLHDRHPFHLPPIKTNLRLFKTDIVSSHVETRGSTFDSKPTDSKPTVTTLVELMKLAAMQKIRAHLHNIEM</sequence>
<accession>A0ACC2UY66</accession>
<keyword evidence="2" id="KW-1185">Reference proteome</keyword>
<evidence type="ECO:0000313" key="2">
    <source>
        <dbReference type="Proteomes" id="UP001227268"/>
    </source>
</evidence>
<protein>
    <submittedName>
        <fullName evidence="1">Uncharacterized protein</fullName>
    </submittedName>
</protein>
<gene>
    <name evidence="1" type="ORF">QFC21_007101</name>
</gene>
<dbReference type="EMBL" id="JASBWT010000046">
    <property type="protein sequence ID" value="KAJ9091798.1"/>
    <property type="molecule type" value="Genomic_DNA"/>
</dbReference>